<keyword evidence="1" id="KW-0328">Glycosyltransferase</keyword>
<keyword evidence="2" id="KW-1185">Reference proteome</keyword>
<comment type="caution">
    <text evidence="1">The sequence shown here is derived from an EMBL/GenBank/DDBJ whole genome shotgun (WGS) entry which is preliminary data.</text>
</comment>
<gene>
    <name evidence="1" type="ORF">EDD57_1592</name>
</gene>
<evidence type="ECO:0000313" key="2">
    <source>
        <dbReference type="Proteomes" id="UP000294746"/>
    </source>
</evidence>
<evidence type="ECO:0000313" key="1">
    <source>
        <dbReference type="EMBL" id="TCP61755.1"/>
    </source>
</evidence>
<keyword evidence="1" id="KW-0808">Transferase</keyword>
<dbReference type="AlphaFoldDB" id="A0A4R2RRF6"/>
<reference evidence="1 2" key="1">
    <citation type="submission" date="2019-03" db="EMBL/GenBank/DDBJ databases">
        <title>Genomic Encyclopedia of Type Strains, Phase IV (KMG-IV): sequencing the most valuable type-strain genomes for metagenomic binning, comparative biology and taxonomic classification.</title>
        <authorList>
            <person name="Goeker M."/>
        </authorList>
    </citation>
    <scope>NUCLEOTIDE SEQUENCE [LARGE SCALE GENOMIC DNA]</scope>
    <source>
        <strain evidence="1 2">DSM 46831</strain>
    </source>
</reference>
<dbReference type="Proteomes" id="UP000294746">
    <property type="component" value="Unassembled WGS sequence"/>
</dbReference>
<organism evidence="1 2">
    <name type="scientific">Baia soyae</name>
    <dbReference type="NCBI Taxonomy" id="1544746"/>
    <lineage>
        <taxon>Bacteria</taxon>
        <taxon>Bacillati</taxon>
        <taxon>Bacillota</taxon>
        <taxon>Bacilli</taxon>
        <taxon>Bacillales</taxon>
        <taxon>Thermoactinomycetaceae</taxon>
        <taxon>Baia</taxon>
    </lineage>
</organism>
<proteinExistence type="predicted"/>
<protein>
    <submittedName>
        <fullName evidence="1">GDP-fucose protein O-fucosyltransferase</fullName>
    </submittedName>
</protein>
<dbReference type="EMBL" id="SLXV01000059">
    <property type="protein sequence ID" value="TCP61755.1"/>
    <property type="molecule type" value="Genomic_DNA"/>
</dbReference>
<dbReference type="GO" id="GO:0016757">
    <property type="term" value="F:glycosyltransferase activity"/>
    <property type="evidence" value="ECO:0007669"/>
    <property type="project" value="UniProtKB-KW"/>
</dbReference>
<accession>A0A4R2RRF6</accession>
<dbReference type="RefSeq" id="WP_165873833.1">
    <property type="nucleotide sequence ID" value="NZ_SLXV01000059.1"/>
</dbReference>
<sequence length="305" mass="34993">MLYIQYSIQGTEGLCNQLMAIFRAVGEALFHRGQGMDVCLVLSDVQTRTSVDLTSVPPFQRIQVDSFIDVEGLSKMLEEKEIQVKRAEEVQMLDSDLLLTCNRMPMRAPTPAEIKDLGLLFANAFPWSKEVIRLSHFIIDSMAEYPLWTAAQLRIERDLLSFSDIGESRLESIRQSQFDSVITFFSDTKNISALYVASGSQADEYAVLVDKLRERNPHLVAINKKDIFEKDIELQQEFDELCLEQQALIDWMVCTRAPLFIGPHSSSFSYLAAYIRHYQHFTNLHPDYQACWEDWFPRLSVTGMA</sequence>
<name>A0A4R2RRF6_9BACL</name>
<dbReference type="Gene3D" id="3.40.50.11350">
    <property type="match status" value="1"/>
</dbReference>